<accession>A0ABV4BS63</accession>
<dbReference type="EMBL" id="JBGEWD010000021">
    <property type="protein sequence ID" value="MEY8001619.1"/>
    <property type="molecule type" value="Genomic_DNA"/>
</dbReference>
<organism evidence="1 2">
    <name type="scientific">Clostridium moutaii</name>
    <dbReference type="NCBI Taxonomy" id="3240932"/>
    <lineage>
        <taxon>Bacteria</taxon>
        <taxon>Bacillati</taxon>
        <taxon>Bacillota</taxon>
        <taxon>Clostridia</taxon>
        <taxon>Eubacteriales</taxon>
        <taxon>Clostridiaceae</taxon>
        <taxon>Clostridium</taxon>
    </lineage>
</organism>
<evidence type="ECO:0000313" key="2">
    <source>
        <dbReference type="Proteomes" id="UP001564657"/>
    </source>
</evidence>
<name>A0ABV4BS63_9CLOT</name>
<keyword evidence="2" id="KW-1185">Reference proteome</keyword>
<comment type="caution">
    <text evidence="1">The sequence shown here is derived from an EMBL/GenBank/DDBJ whole genome shotgun (WGS) entry which is preliminary data.</text>
</comment>
<protein>
    <submittedName>
        <fullName evidence="1">Uncharacterized protein</fullName>
    </submittedName>
</protein>
<sequence>MDIYFSDLDRTQVYQLPILPTDMPELSKSTKNEEFESYQDGVYNVIGNVELTTFPIDCWLPEYAGKYNWAKSQINPYLLINLWNNAMITKKPLKCVMSRGQNKNNISSEILNWSVTIEDMNWYPEKNGDIKYKIDCKEYRSPLILTSSQLSTLSSAVNSVSETISKLNLKLFGNSL</sequence>
<reference evidence="1 2" key="1">
    <citation type="submission" date="2024-08" db="EMBL/GenBank/DDBJ databases">
        <title>Clostridium lapicellarii sp. nov., and Clostridium renhuaiense sp. nov., two species isolated from the mud in a fermentation cellar used for producing sauce-flavour Chinese liquors.</title>
        <authorList>
            <person name="Yang F."/>
            <person name="Wang H."/>
            <person name="Chen L.Q."/>
            <person name="Zhou N."/>
            <person name="Lu J.J."/>
            <person name="Pu X.X."/>
            <person name="Wan B."/>
            <person name="Wang L."/>
            <person name="Liu S.J."/>
        </authorList>
    </citation>
    <scope>NUCLEOTIDE SEQUENCE [LARGE SCALE GENOMIC DNA]</scope>
    <source>
        <strain evidence="1 2">MT-5</strain>
    </source>
</reference>
<proteinExistence type="predicted"/>
<dbReference type="Proteomes" id="UP001564657">
    <property type="component" value="Unassembled WGS sequence"/>
</dbReference>
<dbReference type="RefSeq" id="WP_369705512.1">
    <property type="nucleotide sequence ID" value="NZ_JBGEWD010000021.1"/>
</dbReference>
<gene>
    <name evidence="1" type="ORF">AB8U03_15725</name>
</gene>
<evidence type="ECO:0000313" key="1">
    <source>
        <dbReference type="EMBL" id="MEY8001619.1"/>
    </source>
</evidence>